<dbReference type="AlphaFoldDB" id="A0A0W0GCX6"/>
<sequence length="584" mass="67157">MEFLRGSSNNTFSGGQFNNIQGSQHTTNIYQSVRQEKEFTIWDDYRRVRTGDTYVTGVIGESTVKREGKKDRRRVIARRTISLARLEGKDKEFLHVAYDGPDAFKAFEMDFERFSSVNINRNPIFAQLFGYNDNRHGLPALIFHDELVPLVRVLLRGTQAAASPVLLPYFSYLFDAMQTANVRLDVSELWVDPRTGTLRRGPYIQTPYSEWLLLNLGPIPILEDRFSPLSIQTYKDSSAVFNYLIRTLPMHAILRGIRLSSTGVWEWLNHDDAISMPRSFIGTVYNWRRRRIIAKYVGTRERWHYGLYHVEGMPDAMRETRTVMEDGSTRFMVTPEDVQDVRAMTLHYVLNGTDDFCDSWLAQAHSVFSQLGIHEDDWGELILQRKEYISPQGVIDTAAVMNPVYLFIRRAPHPSDNETIWKFWVEGEGCYWSSDPLGQQNVSEVIRTSLELPSFFHSLGIVRRYWGPSHYETAEKVHRHCGFDPKTTDLTRSLGLPVLEVVGDDNRFQILEEWEDSYSPTSSSESCDEFEAHGNCTSSDGSKSDDEEIILYQPDVDNDYTFSEDSGSDQVVYPRSAAVRWTTA</sequence>
<protein>
    <submittedName>
        <fullName evidence="2">Uncharacterized protein</fullName>
    </submittedName>
</protein>
<comment type="caution">
    <text evidence="2">The sequence shown here is derived from an EMBL/GenBank/DDBJ whole genome shotgun (WGS) entry which is preliminary data.</text>
</comment>
<dbReference type="EMBL" id="LATX01000352">
    <property type="protein sequence ID" value="KTB46432.1"/>
    <property type="molecule type" value="Genomic_DNA"/>
</dbReference>
<organism evidence="2 3">
    <name type="scientific">Moniliophthora roreri</name>
    <name type="common">Frosty pod rot fungus</name>
    <name type="synonym">Monilia roreri</name>
    <dbReference type="NCBI Taxonomy" id="221103"/>
    <lineage>
        <taxon>Eukaryota</taxon>
        <taxon>Fungi</taxon>
        <taxon>Dikarya</taxon>
        <taxon>Basidiomycota</taxon>
        <taxon>Agaricomycotina</taxon>
        <taxon>Agaricomycetes</taxon>
        <taxon>Agaricomycetidae</taxon>
        <taxon>Agaricales</taxon>
        <taxon>Marasmiineae</taxon>
        <taxon>Marasmiaceae</taxon>
        <taxon>Moniliophthora</taxon>
    </lineage>
</organism>
<evidence type="ECO:0000313" key="3">
    <source>
        <dbReference type="Proteomes" id="UP000054988"/>
    </source>
</evidence>
<evidence type="ECO:0000256" key="1">
    <source>
        <dbReference type="SAM" id="MobiDB-lite"/>
    </source>
</evidence>
<reference evidence="2 3" key="1">
    <citation type="submission" date="2015-12" db="EMBL/GenBank/DDBJ databases">
        <title>Draft genome sequence of Moniliophthora roreri, the causal agent of frosty pod rot of cacao.</title>
        <authorList>
            <person name="Aime M.C."/>
            <person name="Diaz-Valderrama J.R."/>
            <person name="Kijpornyongpan T."/>
            <person name="Phillips-Mora W."/>
        </authorList>
    </citation>
    <scope>NUCLEOTIDE SEQUENCE [LARGE SCALE GENOMIC DNA]</scope>
    <source>
        <strain evidence="2 3">MCA 2952</strain>
    </source>
</reference>
<feature type="region of interest" description="Disordered" evidence="1">
    <location>
        <begin position="518"/>
        <end position="548"/>
    </location>
</feature>
<accession>A0A0W0GCX6</accession>
<evidence type="ECO:0000313" key="2">
    <source>
        <dbReference type="EMBL" id="KTB46432.1"/>
    </source>
</evidence>
<proteinExistence type="predicted"/>
<gene>
    <name evidence="2" type="ORF">WG66_988</name>
</gene>
<feature type="region of interest" description="Disordered" evidence="1">
    <location>
        <begin position="1"/>
        <end position="20"/>
    </location>
</feature>
<dbReference type="Proteomes" id="UP000054988">
    <property type="component" value="Unassembled WGS sequence"/>
</dbReference>
<name>A0A0W0GCX6_MONRR</name>